<feature type="transmembrane region" description="Helical" evidence="13">
    <location>
        <begin position="236"/>
        <end position="256"/>
    </location>
</feature>
<keyword evidence="9 13" id="KW-1133">Transmembrane helix</keyword>
<dbReference type="GO" id="GO:0032153">
    <property type="term" value="C:cell division site"/>
    <property type="evidence" value="ECO:0007669"/>
    <property type="project" value="TreeGrafter"/>
</dbReference>
<comment type="subcellular location">
    <subcellularLocation>
        <location evidence="1">Cell inner membrane</location>
        <topology evidence="1">Multi-pass membrane protein</topology>
    </subcellularLocation>
</comment>
<dbReference type="PIRSF" id="PIRSF003097">
    <property type="entry name" value="FtsX"/>
    <property type="match status" value="1"/>
</dbReference>
<dbReference type="AlphaFoldDB" id="A0A4Y3I0X2"/>
<keyword evidence="10 12" id="KW-0472">Membrane</keyword>
<dbReference type="InterPro" id="IPR004513">
    <property type="entry name" value="FtsX"/>
</dbReference>
<evidence type="ECO:0000256" key="12">
    <source>
        <dbReference type="PIRNR" id="PIRNR003097"/>
    </source>
</evidence>
<evidence type="ECO:0000256" key="7">
    <source>
        <dbReference type="ARBA" id="ARBA00022618"/>
    </source>
</evidence>
<dbReference type="Pfam" id="PF02687">
    <property type="entry name" value="FtsX"/>
    <property type="match status" value="1"/>
</dbReference>
<evidence type="ECO:0000256" key="8">
    <source>
        <dbReference type="ARBA" id="ARBA00022692"/>
    </source>
</evidence>
<feature type="domain" description="FtsX extracellular" evidence="15">
    <location>
        <begin position="70"/>
        <end position="145"/>
    </location>
</feature>
<evidence type="ECO:0000256" key="9">
    <source>
        <dbReference type="ARBA" id="ARBA00022989"/>
    </source>
</evidence>
<protein>
    <recommendedName>
        <fullName evidence="4 12">Cell division protein FtsX</fullName>
    </recommendedName>
</protein>
<evidence type="ECO:0000259" key="15">
    <source>
        <dbReference type="Pfam" id="PF18075"/>
    </source>
</evidence>
<name>A0A4Y3I0X2_9VIBR</name>
<comment type="function">
    <text evidence="12">Part of the ABC transporter FtsEX involved in cellular division.</text>
</comment>
<dbReference type="InterPro" id="IPR040690">
    <property type="entry name" value="FtsX_ECD"/>
</dbReference>
<keyword evidence="5 12" id="KW-1003">Cell membrane</keyword>
<dbReference type="InterPro" id="IPR003838">
    <property type="entry name" value="ABC3_permease_C"/>
</dbReference>
<reference evidence="16 17" key="1">
    <citation type="submission" date="2019-06" db="EMBL/GenBank/DDBJ databases">
        <title>Whole genome shotgun sequence of Vibrio inusitatus NBRC 102082.</title>
        <authorList>
            <person name="Hosoyama A."/>
            <person name="Uohara A."/>
            <person name="Ohji S."/>
            <person name="Ichikawa N."/>
        </authorList>
    </citation>
    <scope>NUCLEOTIDE SEQUENCE [LARGE SCALE GENOMIC DNA]</scope>
    <source>
        <strain evidence="16 17">NBRC 102082</strain>
    </source>
</reference>
<dbReference type="GO" id="GO:0005886">
    <property type="term" value="C:plasma membrane"/>
    <property type="evidence" value="ECO:0007669"/>
    <property type="project" value="UniProtKB-SubCell"/>
</dbReference>
<evidence type="ECO:0000256" key="3">
    <source>
        <dbReference type="ARBA" id="ARBA00011160"/>
    </source>
</evidence>
<dbReference type="OrthoDB" id="9813411at2"/>
<accession>A0A4Y3I0X2</accession>
<gene>
    <name evidence="16" type="ORF">VIN01S_36990</name>
</gene>
<comment type="similarity">
    <text evidence="2 12">Belongs to the ABC-4 integral membrane protein family. FtsX subfamily.</text>
</comment>
<dbReference type="EMBL" id="BJLF01000029">
    <property type="protein sequence ID" value="GEA52895.1"/>
    <property type="molecule type" value="Genomic_DNA"/>
</dbReference>
<evidence type="ECO:0000313" key="17">
    <source>
        <dbReference type="Proteomes" id="UP000318717"/>
    </source>
</evidence>
<keyword evidence="11 12" id="KW-0131">Cell cycle</keyword>
<dbReference type="Pfam" id="PF18075">
    <property type="entry name" value="FtsX_ECD"/>
    <property type="match status" value="1"/>
</dbReference>
<keyword evidence="6 12" id="KW-0997">Cell inner membrane</keyword>
<keyword evidence="17" id="KW-1185">Reference proteome</keyword>
<proteinExistence type="inferred from homology"/>
<organism evidence="16 17">
    <name type="scientific">Vibrio inusitatus NBRC 102082</name>
    <dbReference type="NCBI Taxonomy" id="1219070"/>
    <lineage>
        <taxon>Bacteria</taxon>
        <taxon>Pseudomonadati</taxon>
        <taxon>Pseudomonadota</taxon>
        <taxon>Gammaproteobacteria</taxon>
        <taxon>Vibrionales</taxon>
        <taxon>Vibrionaceae</taxon>
        <taxon>Vibrio</taxon>
    </lineage>
</organism>
<evidence type="ECO:0000256" key="1">
    <source>
        <dbReference type="ARBA" id="ARBA00004429"/>
    </source>
</evidence>
<feature type="transmembrane region" description="Helical" evidence="13">
    <location>
        <begin position="276"/>
        <end position="296"/>
    </location>
</feature>
<evidence type="ECO:0000256" key="5">
    <source>
        <dbReference type="ARBA" id="ARBA00022475"/>
    </source>
</evidence>
<evidence type="ECO:0000256" key="4">
    <source>
        <dbReference type="ARBA" id="ARBA00021907"/>
    </source>
</evidence>
<dbReference type="Proteomes" id="UP000318717">
    <property type="component" value="Unassembled WGS sequence"/>
</dbReference>
<keyword evidence="8 13" id="KW-0812">Transmembrane</keyword>
<comment type="subunit">
    <text evidence="3">Forms a membrane-associated complex with FtsE.</text>
</comment>
<dbReference type="RefSeq" id="WP_141347292.1">
    <property type="nucleotide sequence ID" value="NZ_BJLF01000029.1"/>
</dbReference>
<evidence type="ECO:0000256" key="13">
    <source>
        <dbReference type="SAM" id="Phobius"/>
    </source>
</evidence>
<evidence type="ECO:0000256" key="10">
    <source>
        <dbReference type="ARBA" id="ARBA00023136"/>
    </source>
</evidence>
<sequence>MANKSSVQKIGYFRSHYLVAKGSLHEIAQRPLGNLFTLAVIAIVLALPSSLYVVAKNILDAAEQVSQPAAVSAYLQEGTPEARIMLIKDQLEGDDAIASVEYISSQQGLQDLSSHSGFNDAISLLNDYALPALLVIHPAQASDTTQQHILGLANAVEVFTDVRVDQDWLQRFDAIKALSSALALALAGMMLVAVVLIIGNTMRFNVLARKEEIQVMKFLGATNSFILRPYLYTGMWFGLLGSLFAWLMTLALSLFLGSTVQSVASLYDSSFTLSPLSFDESIILLLIGSFLGLSAAQASARRHLSEIEPV</sequence>
<dbReference type="PANTHER" id="PTHR47755">
    <property type="entry name" value="CELL DIVISION PROTEIN FTSX"/>
    <property type="match status" value="1"/>
</dbReference>
<dbReference type="InterPro" id="IPR047590">
    <property type="entry name" value="FtsX_proteobact-type"/>
</dbReference>
<evidence type="ECO:0000313" key="16">
    <source>
        <dbReference type="EMBL" id="GEA52895.1"/>
    </source>
</evidence>
<keyword evidence="7 12" id="KW-0132">Cell division</keyword>
<evidence type="ECO:0000256" key="11">
    <source>
        <dbReference type="ARBA" id="ARBA00023306"/>
    </source>
</evidence>
<feature type="domain" description="ABC3 transporter permease C-terminal" evidence="14">
    <location>
        <begin position="186"/>
        <end position="293"/>
    </location>
</feature>
<feature type="transmembrane region" description="Helical" evidence="13">
    <location>
        <begin position="177"/>
        <end position="199"/>
    </location>
</feature>
<comment type="caution">
    <text evidence="16">The sequence shown here is derived from an EMBL/GenBank/DDBJ whole genome shotgun (WGS) entry which is preliminary data.</text>
</comment>
<dbReference type="GO" id="GO:0051301">
    <property type="term" value="P:cell division"/>
    <property type="evidence" value="ECO:0007669"/>
    <property type="project" value="UniProtKB-KW"/>
</dbReference>
<evidence type="ECO:0000259" key="14">
    <source>
        <dbReference type="Pfam" id="PF02687"/>
    </source>
</evidence>
<feature type="transmembrane region" description="Helical" evidence="13">
    <location>
        <begin position="35"/>
        <end position="55"/>
    </location>
</feature>
<dbReference type="PANTHER" id="PTHR47755:SF1">
    <property type="entry name" value="CELL DIVISION PROTEIN FTSX"/>
    <property type="match status" value="1"/>
</dbReference>
<dbReference type="NCBIfam" id="TIGR00439">
    <property type="entry name" value="FtsX_Gneg"/>
    <property type="match status" value="1"/>
</dbReference>
<evidence type="ECO:0000256" key="2">
    <source>
        <dbReference type="ARBA" id="ARBA00007379"/>
    </source>
</evidence>
<evidence type="ECO:0000256" key="6">
    <source>
        <dbReference type="ARBA" id="ARBA00022519"/>
    </source>
</evidence>